<sequence>MSDYLSRKNKSRKLRFKKNKKLKLIINLWVCYLILLIFISIPDNTYSFFNDTEKFPNTLGISADFCADESYKKNHKDICEEEDENNKDKNNKDKNNKDNSGLGNGSEEGDHKDLNIGDEDNPGHQDTYCLEGDCIDHNNSNGSKKGNEGNNESNGKEGNGNESNGNNGNKNGSSGNDEKNENEHGNGNSEISGNNEKGNSNNSSSSGNNGSDGSNTSPLTETETNDQELEKQSKSLTSDLNNEDSASDDDGS</sequence>
<protein>
    <submittedName>
        <fullName evidence="3">Uncharacterized protein</fullName>
    </submittedName>
</protein>
<evidence type="ECO:0000313" key="3">
    <source>
        <dbReference type="EMBL" id="KAF0822214.1"/>
    </source>
</evidence>
<feature type="transmembrane region" description="Helical" evidence="2">
    <location>
        <begin position="21"/>
        <end position="41"/>
    </location>
</feature>
<keyword evidence="2" id="KW-0472">Membrane</keyword>
<keyword evidence="2" id="KW-0812">Transmembrane</keyword>
<keyword evidence="2" id="KW-1133">Transmembrane helix</keyword>
<dbReference type="RefSeq" id="WP_159346318.1">
    <property type="nucleotide sequence ID" value="NZ_JBALOT010000093.1"/>
</dbReference>
<feature type="compositionally biased region" description="Acidic residues" evidence="1">
    <location>
        <begin position="241"/>
        <end position="252"/>
    </location>
</feature>
<proteinExistence type="predicted"/>
<feature type="region of interest" description="Disordered" evidence="1">
    <location>
        <begin position="80"/>
        <end position="252"/>
    </location>
</feature>
<dbReference type="EMBL" id="VDEM01000064">
    <property type="protein sequence ID" value="KAF0822214.1"/>
    <property type="molecule type" value="Genomic_DNA"/>
</dbReference>
<name>A0A800MTJ5_CYTFI</name>
<feature type="compositionally biased region" description="Basic and acidic residues" evidence="1">
    <location>
        <begin position="86"/>
        <end position="97"/>
    </location>
</feature>
<dbReference type="OrthoDB" id="10014518at2"/>
<feature type="compositionally biased region" description="Low complexity" evidence="1">
    <location>
        <begin position="138"/>
        <end position="153"/>
    </location>
</feature>
<evidence type="ECO:0000313" key="4">
    <source>
        <dbReference type="Proteomes" id="UP000465778"/>
    </source>
</evidence>
<dbReference type="AlphaFoldDB" id="A0A800MTJ5"/>
<reference evidence="3 4" key="1">
    <citation type="journal article" date="2020" name="G3 (Bethesda)">
        <title>Whole Genome Sequencing and Comparative Genomics of Two Nematicidal Bacillus Strains Reveals a Wide Range of Possible Virulence Factors.</title>
        <authorList>
            <person name="Susic N."/>
            <person name="Janezic S."/>
            <person name="Rupnik M."/>
            <person name="Geric Stare B."/>
        </authorList>
    </citation>
    <scope>NUCLEOTIDE SEQUENCE [LARGE SCALE GENOMIC DNA]</scope>
    <source>
        <strain evidence="3 4">I-1582</strain>
    </source>
</reference>
<evidence type="ECO:0000256" key="1">
    <source>
        <dbReference type="SAM" id="MobiDB-lite"/>
    </source>
</evidence>
<evidence type="ECO:0000256" key="2">
    <source>
        <dbReference type="SAM" id="Phobius"/>
    </source>
</evidence>
<gene>
    <name evidence="3" type="ORF">KIS1582_3993</name>
</gene>
<comment type="caution">
    <text evidence="3">The sequence shown here is derived from an EMBL/GenBank/DDBJ whole genome shotgun (WGS) entry which is preliminary data.</text>
</comment>
<organism evidence="3 4">
    <name type="scientific">Cytobacillus firmus</name>
    <name type="common">Bacillus firmus</name>
    <dbReference type="NCBI Taxonomy" id="1399"/>
    <lineage>
        <taxon>Bacteria</taxon>
        <taxon>Bacillati</taxon>
        <taxon>Bacillota</taxon>
        <taxon>Bacilli</taxon>
        <taxon>Bacillales</taxon>
        <taxon>Bacillaceae</taxon>
        <taxon>Cytobacillus</taxon>
    </lineage>
</organism>
<dbReference type="Proteomes" id="UP000465778">
    <property type="component" value="Unassembled WGS sequence"/>
</dbReference>
<accession>A0A800MTJ5</accession>
<feature type="compositionally biased region" description="Low complexity" evidence="1">
    <location>
        <begin position="185"/>
        <end position="215"/>
    </location>
</feature>
<feature type="compositionally biased region" description="Low complexity" evidence="1">
    <location>
        <begin position="160"/>
        <end position="175"/>
    </location>
</feature>